<reference evidence="2 3" key="1">
    <citation type="submission" date="2018-04" db="EMBL/GenBank/DDBJ databases">
        <title>Genome sequencing of Flavobacterium sp. HYN0059.</title>
        <authorList>
            <person name="Yi H."/>
            <person name="Baek C."/>
        </authorList>
    </citation>
    <scope>NUCLEOTIDE SEQUENCE [LARGE SCALE GENOMIC DNA]</scope>
    <source>
        <strain evidence="2 3">HYN0059</strain>
    </source>
</reference>
<dbReference type="EMBL" id="CP029186">
    <property type="protein sequence ID" value="AWH85419.1"/>
    <property type="molecule type" value="Genomic_DNA"/>
</dbReference>
<dbReference type="InterPro" id="IPR025250">
    <property type="entry name" value="DUF4199"/>
</dbReference>
<dbReference type="OrthoDB" id="6384283at2"/>
<protein>
    <submittedName>
        <fullName evidence="2">DUF4199 domain-containing protein</fullName>
    </submittedName>
</protein>
<gene>
    <name evidence="2" type="ORF">HYN59_09955</name>
</gene>
<sequence>MKKLVLTYGLIGGAVSVIGYLITMLTGHTNMMVSMVIGFASMLAAFSLIFVATVKYRNAHGGVITFGNALQIGLYISLITATIYVVVWLFYLYNIYPDFAEKLSAQYLDSLRADGETEKVIAEKTAEMNQFVLDYKKPWFVVMKTYEEILPLGIIVSLISALILKRKPKLQQ</sequence>
<keyword evidence="1" id="KW-1133">Transmembrane helix</keyword>
<organism evidence="2 3">
    <name type="scientific">Flavobacterium album</name>
    <dbReference type="NCBI Taxonomy" id="2175091"/>
    <lineage>
        <taxon>Bacteria</taxon>
        <taxon>Pseudomonadati</taxon>
        <taxon>Bacteroidota</taxon>
        <taxon>Flavobacteriia</taxon>
        <taxon>Flavobacteriales</taxon>
        <taxon>Flavobacteriaceae</taxon>
        <taxon>Flavobacterium</taxon>
    </lineage>
</organism>
<evidence type="ECO:0000313" key="2">
    <source>
        <dbReference type="EMBL" id="AWH85419.1"/>
    </source>
</evidence>
<dbReference type="Pfam" id="PF13858">
    <property type="entry name" value="DUF4199"/>
    <property type="match status" value="1"/>
</dbReference>
<accession>A0A2S1QYK7</accession>
<feature type="transmembrane region" description="Helical" evidence="1">
    <location>
        <begin position="72"/>
        <end position="93"/>
    </location>
</feature>
<dbReference type="RefSeq" id="WP_108778121.1">
    <property type="nucleotide sequence ID" value="NZ_CP029186.1"/>
</dbReference>
<feature type="transmembrane region" description="Helical" evidence="1">
    <location>
        <begin position="149"/>
        <end position="164"/>
    </location>
</feature>
<feature type="transmembrane region" description="Helical" evidence="1">
    <location>
        <begin position="5"/>
        <end position="25"/>
    </location>
</feature>
<proteinExistence type="predicted"/>
<keyword evidence="1" id="KW-0472">Membrane</keyword>
<name>A0A2S1QYK7_9FLAO</name>
<evidence type="ECO:0000313" key="3">
    <source>
        <dbReference type="Proteomes" id="UP000244929"/>
    </source>
</evidence>
<keyword evidence="1" id="KW-0812">Transmembrane</keyword>
<keyword evidence="3" id="KW-1185">Reference proteome</keyword>
<evidence type="ECO:0000256" key="1">
    <source>
        <dbReference type="SAM" id="Phobius"/>
    </source>
</evidence>
<feature type="transmembrane region" description="Helical" evidence="1">
    <location>
        <begin position="31"/>
        <end position="51"/>
    </location>
</feature>
<dbReference type="AlphaFoldDB" id="A0A2S1QYK7"/>
<dbReference type="KEGG" id="falb:HYN59_09955"/>
<dbReference type="Proteomes" id="UP000244929">
    <property type="component" value="Chromosome"/>
</dbReference>